<dbReference type="RefSeq" id="WP_016959943.1">
    <property type="nucleotide sequence ID" value="NZ_AJWN02000046.1"/>
</dbReference>
<organism evidence="11 12">
    <name type="scientific">Enterovibrio norvegicus FF-454</name>
    <dbReference type="NCBI Taxonomy" id="1185651"/>
    <lineage>
        <taxon>Bacteria</taxon>
        <taxon>Pseudomonadati</taxon>
        <taxon>Pseudomonadota</taxon>
        <taxon>Gammaproteobacteria</taxon>
        <taxon>Vibrionales</taxon>
        <taxon>Vibrionaceae</taxon>
        <taxon>Enterovibrio</taxon>
    </lineage>
</organism>
<keyword evidence="8" id="KW-0812">Transmembrane</keyword>
<evidence type="ECO:0000256" key="1">
    <source>
        <dbReference type="ARBA" id="ARBA00004370"/>
    </source>
</evidence>
<dbReference type="Proteomes" id="UP000095039">
    <property type="component" value="Unassembled WGS sequence"/>
</dbReference>
<dbReference type="CDD" id="cd06225">
    <property type="entry name" value="HAMP"/>
    <property type="match status" value="1"/>
</dbReference>
<dbReference type="InterPro" id="IPR003660">
    <property type="entry name" value="HAMP_dom"/>
</dbReference>
<dbReference type="FunFam" id="1.10.287.950:FF:000001">
    <property type="entry name" value="Methyl-accepting chemotaxis sensory transducer"/>
    <property type="match status" value="1"/>
</dbReference>
<comment type="caution">
    <text evidence="11">The sequence shown here is derived from an EMBL/GenBank/DDBJ whole genome shotgun (WGS) entry which is preliminary data.</text>
</comment>
<evidence type="ECO:0000313" key="12">
    <source>
        <dbReference type="Proteomes" id="UP000095039"/>
    </source>
</evidence>
<keyword evidence="3 5" id="KW-0807">Transducer</keyword>
<feature type="compositionally biased region" description="Acidic residues" evidence="7">
    <location>
        <begin position="967"/>
        <end position="978"/>
    </location>
</feature>
<feature type="domain" description="HAMP" evidence="10">
    <location>
        <begin position="349"/>
        <end position="402"/>
    </location>
</feature>
<evidence type="ECO:0000259" key="10">
    <source>
        <dbReference type="PROSITE" id="PS50885"/>
    </source>
</evidence>
<keyword evidence="8" id="KW-0472">Membrane</keyword>
<keyword evidence="2" id="KW-0488">Methylation</keyword>
<dbReference type="CDD" id="cd11386">
    <property type="entry name" value="MCP_signal"/>
    <property type="match status" value="1"/>
</dbReference>
<feature type="region of interest" description="Disordered" evidence="7">
    <location>
        <begin position="954"/>
        <end position="978"/>
    </location>
</feature>
<keyword evidence="6" id="KW-0175">Coiled coil</keyword>
<dbReference type="GO" id="GO:0007165">
    <property type="term" value="P:signal transduction"/>
    <property type="evidence" value="ECO:0007669"/>
    <property type="project" value="UniProtKB-KW"/>
</dbReference>
<evidence type="ECO:0000259" key="9">
    <source>
        <dbReference type="PROSITE" id="PS50111"/>
    </source>
</evidence>
<dbReference type="Pfam" id="PF12729">
    <property type="entry name" value="4HB_MCP_1"/>
    <property type="match status" value="1"/>
</dbReference>
<dbReference type="PROSITE" id="PS50885">
    <property type="entry name" value="HAMP"/>
    <property type="match status" value="2"/>
</dbReference>
<evidence type="ECO:0000256" key="8">
    <source>
        <dbReference type="SAM" id="Phobius"/>
    </source>
</evidence>
<comment type="subcellular location">
    <subcellularLocation>
        <location evidence="1">Membrane</location>
    </subcellularLocation>
</comment>
<dbReference type="SMART" id="SM00304">
    <property type="entry name" value="HAMP"/>
    <property type="match status" value="2"/>
</dbReference>
<feature type="domain" description="Methyl-accepting transducer" evidence="9">
    <location>
        <begin position="681"/>
        <end position="910"/>
    </location>
</feature>
<dbReference type="GO" id="GO:0004888">
    <property type="term" value="F:transmembrane signaling receptor activity"/>
    <property type="evidence" value="ECO:0007669"/>
    <property type="project" value="InterPro"/>
</dbReference>
<dbReference type="InterPro" id="IPR024478">
    <property type="entry name" value="HlyB_4HB_MCP"/>
</dbReference>
<dbReference type="InterPro" id="IPR051310">
    <property type="entry name" value="MCP_chemotaxis"/>
</dbReference>
<evidence type="ECO:0000313" key="11">
    <source>
        <dbReference type="EMBL" id="OEE61541.1"/>
    </source>
</evidence>
<dbReference type="GO" id="GO:0005886">
    <property type="term" value="C:plasma membrane"/>
    <property type="evidence" value="ECO:0007669"/>
    <property type="project" value="TreeGrafter"/>
</dbReference>
<dbReference type="PROSITE" id="PS50111">
    <property type="entry name" value="CHEMOTAXIS_TRANSDUC_2"/>
    <property type="match status" value="1"/>
</dbReference>
<dbReference type="GO" id="GO:0006935">
    <property type="term" value="P:chemotaxis"/>
    <property type="evidence" value="ECO:0007669"/>
    <property type="project" value="InterPro"/>
</dbReference>
<dbReference type="SMART" id="SM00283">
    <property type="entry name" value="MA"/>
    <property type="match status" value="1"/>
</dbReference>
<feature type="domain" description="HAMP" evidence="10">
    <location>
        <begin position="624"/>
        <end position="676"/>
    </location>
</feature>
<keyword evidence="12" id="KW-1185">Reference proteome</keyword>
<reference evidence="11 12" key="1">
    <citation type="journal article" date="2012" name="Science">
        <title>Ecological populations of bacteria act as socially cohesive units of antibiotic production and resistance.</title>
        <authorList>
            <person name="Cordero O.X."/>
            <person name="Wildschutte H."/>
            <person name="Kirkup B."/>
            <person name="Proehl S."/>
            <person name="Ngo L."/>
            <person name="Hussain F."/>
            <person name="Le Roux F."/>
            <person name="Mincer T."/>
            <person name="Polz M.F."/>
        </authorList>
    </citation>
    <scope>NUCLEOTIDE SEQUENCE [LARGE SCALE GENOMIC DNA]</scope>
    <source>
        <strain evidence="11 12">FF-454</strain>
    </source>
</reference>
<feature type="coiled-coil region" evidence="6">
    <location>
        <begin position="102"/>
        <end position="136"/>
    </location>
</feature>
<evidence type="ECO:0000256" key="7">
    <source>
        <dbReference type="SAM" id="MobiDB-lite"/>
    </source>
</evidence>
<dbReference type="Gene3D" id="6.10.340.10">
    <property type="match status" value="1"/>
</dbReference>
<sequence length="978" mass="107587">MSEQSMNYKHFRYTIGKRLALGFGLVLAILVAAVTLSSTRLTDVQHVEQELVGSTFSASLASHQLVAEVNKSLAILRGYLVLGNPEFKEERQAVWESIDKQLKVLDSEIESEHQQMNGYKEKLATLTESLRQYRAAQDDAERIAHTVDEQPAMKIYAQQGEPIVVELIDSINRLTSIERGLPATPKRKELLGLFAESSASFSLGLASIQSYLLSGDPAFKSTFSQQWTTNTILFDTLEEHKHLLTREQVRYYNDYAGYRDQFSPVVMQLFAVRDSDQWNMSQYLLGTKASPLATLSLVLIGEIVELQNEALKNEVEKLNSLNKEIGTVLKLTGFFGIILGILVAFLITRSVTSPLIRMTKSLKTVSRCGDYSLRLDVKGNDEISQSSEAFNSLMTATQSALSEINTVMAKISEGDLSIRIQGDYRGDLLSIKEATNRSLNNAELAEHAKREAEEASKDIAEENAQVRQALDCVSNNIMLANSSNQIIYLNDAAKNMLIDAQDDFGKEIKNFNPSKIIGEHIDVFHRVPSKQQNILAKLTTPFRSEFFVGDRVMSINAMPMIGLAGDRIGTVIEWKDRTAEVAIEREIAEVISGATRGDFSGRIEMAGKEGFFYNLAEGLNALTENVELSLADMQHILAAMAKGDLTQRMQRSYSGRLAQLKKDTNQTIDKLTEVIQSIRDTASTVSISSREIVAGNQDLSMRTELQASSLQSTAASMEQMTGTVKQSAENAFSTKMVSMKARAKAREGGNAVSRTIAAMDEIRDASNEIAEIIGVIDEIAFQTNLLALNAAVEAARAGEQGRGFAVVAGEVRNLAQRSASAAKEIKELIEASKKKVATGSDLVSESGKTLTEIVSMVEDVGSKMEEISDAAQEQSVGIEQVNLSITKMDNMTQQNASLVEEATTASEGMWNLSQDMTEMVAFFNLPENEMPTRKNNTALSGGSADHLIFDEDEGDTVCIDGDNQREEVEEDNNGEDDE</sequence>
<dbReference type="SUPFAM" id="SSF58104">
    <property type="entry name" value="Methyl-accepting chemotaxis protein (MCP) signaling domain"/>
    <property type="match status" value="1"/>
</dbReference>
<dbReference type="PRINTS" id="PR00260">
    <property type="entry name" value="CHEMTRNSDUCR"/>
</dbReference>
<feature type="coiled-coil region" evidence="6">
    <location>
        <begin position="442"/>
        <end position="469"/>
    </location>
</feature>
<comment type="similarity">
    <text evidence="4">Belongs to the methyl-accepting chemotaxis (MCP) protein family.</text>
</comment>
<dbReference type="Pfam" id="PF18947">
    <property type="entry name" value="HAMP_2"/>
    <property type="match status" value="2"/>
</dbReference>
<keyword evidence="8" id="KW-1133">Transmembrane helix</keyword>
<dbReference type="Gene3D" id="3.30.450.20">
    <property type="entry name" value="PAS domain"/>
    <property type="match status" value="1"/>
</dbReference>
<name>A0A1E5C7P8_9GAMM</name>
<dbReference type="EMBL" id="AJWN02000046">
    <property type="protein sequence ID" value="OEE61541.1"/>
    <property type="molecule type" value="Genomic_DNA"/>
</dbReference>
<dbReference type="InterPro" id="IPR004089">
    <property type="entry name" value="MCPsignal_dom"/>
</dbReference>
<dbReference type="Pfam" id="PF00015">
    <property type="entry name" value="MCPsignal"/>
    <property type="match status" value="1"/>
</dbReference>
<accession>A0A1E5C7P8</accession>
<dbReference type="Gene3D" id="1.10.287.950">
    <property type="entry name" value="Methyl-accepting chemotaxis protein"/>
    <property type="match status" value="1"/>
</dbReference>
<protein>
    <submittedName>
        <fullName evidence="11">Chemotaxis protein</fullName>
    </submittedName>
</protein>
<dbReference type="AlphaFoldDB" id="A0A1E5C7P8"/>
<evidence type="ECO:0000256" key="5">
    <source>
        <dbReference type="PROSITE-ProRule" id="PRU00284"/>
    </source>
</evidence>
<dbReference type="PANTHER" id="PTHR43531">
    <property type="entry name" value="PROTEIN ICFG"/>
    <property type="match status" value="1"/>
</dbReference>
<feature type="transmembrane region" description="Helical" evidence="8">
    <location>
        <begin position="328"/>
        <end position="348"/>
    </location>
</feature>
<evidence type="ECO:0000256" key="4">
    <source>
        <dbReference type="ARBA" id="ARBA00029447"/>
    </source>
</evidence>
<gene>
    <name evidence="11" type="ORF">A1OK_09290</name>
</gene>
<evidence type="ECO:0000256" key="3">
    <source>
        <dbReference type="ARBA" id="ARBA00023224"/>
    </source>
</evidence>
<proteinExistence type="inferred from homology"/>
<evidence type="ECO:0000256" key="2">
    <source>
        <dbReference type="ARBA" id="ARBA00022481"/>
    </source>
</evidence>
<evidence type="ECO:0000256" key="6">
    <source>
        <dbReference type="SAM" id="Coils"/>
    </source>
</evidence>
<dbReference type="InterPro" id="IPR004090">
    <property type="entry name" value="Chemotax_Me-accpt_rcpt"/>
</dbReference>
<dbReference type="PANTHER" id="PTHR43531:SF14">
    <property type="entry name" value="METHYL-ACCEPTING CHEMOTAXIS PROTEIN I-RELATED"/>
    <property type="match status" value="1"/>
</dbReference>